<dbReference type="Proteomes" id="UP000005954">
    <property type="component" value="Unassembled WGS sequence"/>
</dbReference>
<dbReference type="HOGENOM" id="CLU_789599_0_0_5"/>
<feature type="transmembrane region" description="Helical" evidence="1">
    <location>
        <begin position="63"/>
        <end position="85"/>
    </location>
</feature>
<proteinExistence type="predicted"/>
<comment type="caution">
    <text evidence="2">The sequence shown here is derived from an EMBL/GenBank/DDBJ whole genome shotgun (WGS) entry which is preliminary data.</text>
</comment>
<organism evidence="2 3">
    <name type="scientific">Roseovarius nubinhibens (strain ATCC BAA-591 / DSM 15170 / ISM)</name>
    <dbReference type="NCBI Taxonomy" id="89187"/>
    <lineage>
        <taxon>Bacteria</taxon>
        <taxon>Pseudomonadati</taxon>
        <taxon>Pseudomonadota</taxon>
        <taxon>Alphaproteobacteria</taxon>
        <taxon>Rhodobacterales</taxon>
        <taxon>Roseobacteraceae</taxon>
        <taxon>Roseovarius</taxon>
    </lineage>
</organism>
<keyword evidence="1" id="KW-0472">Membrane</keyword>
<evidence type="ECO:0000313" key="2">
    <source>
        <dbReference type="EMBL" id="EAP78136.1"/>
    </source>
</evidence>
<feature type="transmembrane region" description="Helical" evidence="1">
    <location>
        <begin position="30"/>
        <end position="51"/>
    </location>
</feature>
<dbReference type="STRING" id="89187.ISM_07565"/>
<accession>A3SLA5</accession>
<sequence>MIGFLLCSWWTSYTGVLAMAEFMSGVSDHLSRIALLVTASAMGAQFVLWHYAMRLIPRYVTHAARGIGIVVLVVLMVMLALSSTYTSFIGLTQDSARGLELQRQSDLYAEKARILAPRASAMEDALFVVEPEARAACTRYEQELASGVITGARGAGAVTSQFLKLCEAKTAIAEALEETITANTVRMGEIQSLSAQLDRVIYDRNRSIGQRELQFIDLARRMDSYLLELENADRTNGIRASSQAMANSIAALEDTGSTLASAQSQAIASIIQEERESGEAIAGLIERMEALARPEPGRAVIKPSQTLVLEHWKLHLPQLAISACIDLFAPLSTLLFWAAAIRARNPRRYGS</sequence>
<feature type="transmembrane region" description="Helical" evidence="1">
    <location>
        <begin position="319"/>
        <end position="341"/>
    </location>
</feature>
<gene>
    <name evidence="2" type="ORF">ISM_07565</name>
</gene>
<protein>
    <submittedName>
        <fullName evidence="2">Uncharacterized protein</fullName>
    </submittedName>
</protein>
<keyword evidence="3" id="KW-1185">Reference proteome</keyword>
<dbReference type="AlphaFoldDB" id="A3SLA5"/>
<name>A3SLA5_ROSNI</name>
<keyword evidence="1" id="KW-1133">Transmembrane helix</keyword>
<keyword evidence="1" id="KW-0812">Transmembrane</keyword>
<evidence type="ECO:0000256" key="1">
    <source>
        <dbReference type="SAM" id="Phobius"/>
    </source>
</evidence>
<reference evidence="2 3" key="1">
    <citation type="submission" date="2005-12" db="EMBL/GenBank/DDBJ databases">
        <authorList>
            <person name="Moran M.A."/>
            <person name="Ferriera S."/>
            <person name="Johnson J."/>
            <person name="Kravitz S."/>
            <person name="Halpern A."/>
            <person name="Remington K."/>
            <person name="Beeson K."/>
            <person name="Tran B."/>
            <person name="Rogers Y.-H."/>
            <person name="Friedman R."/>
            <person name="Venter J.C."/>
        </authorList>
    </citation>
    <scope>NUCLEOTIDE SEQUENCE [LARGE SCALE GENOMIC DNA]</scope>
    <source>
        <strain evidence="3">ATCC BAA-591 / DSM 15170 / ISM</strain>
    </source>
</reference>
<evidence type="ECO:0000313" key="3">
    <source>
        <dbReference type="Proteomes" id="UP000005954"/>
    </source>
</evidence>
<dbReference type="EMBL" id="AALY01000001">
    <property type="protein sequence ID" value="EAP78136.1"/>
    <property type="molecule type" value="Genomic_DNA"/>
</dbReference>